<gene>
    <name evidence="1" type="ORF">MRB53_016582</name>
</gene>
<dbReference type="EMBL" id="CM056813">
    <property type="protein sequence ID" value="KAJ8639888.1"/>
    <property type="molecule type" value="Genomic_DNA"/>
</dbReference>
<evidence type="ECO:0000313" key="2">
    <source>
        <dbReference type="Proteomes" id="UP001234297"/>
    </source>
</evidence>
<name>A0ACC2M396_PERAE</name>
<keyword evidence="2" id="KW-1185">Reference proteome</keyword>
<reference evidence="1 2" key="1">
    <citation type="journal article" date="2022" name="Hortic Res">
        <title>A haplotype resolved chromosomal level avocado genome allows analysis of novel avocado genes.</title>
        <authorList>
            <person name="Nath O."/>
            <person name="Fletcher S.J."/>
            <person name="Hayward A."/>
            <person name="Shaw L.M."/>
            <person name="Masouleh A.K."/>
            <person name="Furtado A."/>
            <person name="Henry R.J."/>
            <person name="Mitter N."/>
        </authorList>
    </citation>
    <scope>NUCLEOTIDE SEQUENCE [LARGE SCALE GENOMIC DNA]</scope>
    <source>
        <strain evidence="2">cv. Hass</strain>
    </source>
</reference>
<comment type="caution">
    <text evidence="1">The sequence shown here is derived from an EMBL/GenBank/DDBJ whole genome shotgun (WGS) entry which is preliminary data.</text>
</comment>
<organism evidence="1 2">
    <name type="scientific">Persea americana</name>
    <name type="common">Avocado</name>
    <dbReference type="NCBI Taxonomy" id="3435"/>
    <lineage>
        <taxon>Eukaryota</taxon>
        <taxon>Viridiplantae</taxon>
        <taxon>Streptophyta</taxon>
        <taxon>Embryophyta</taxon>
        <taxon>Tracheophyta</taxon>
        <taxon>Spermatophyta</taxon>
        <taxon>Magnoliopsida</taxon>
        <taxon>Magnoliidae</taxon>
        <taxon>Laurales</taxon>
        <taxon>Lauraceae</taxon>
        <taxon>Persea</taxon>
    </lineage>
</organism>
<sequence>MPYYDNYDGDLPWPMTTPKHFSNAPEPTVTPQILLTKGNELMKIVLTRSVRSRIWTMVLVIYIKVSQKGKALQNHNRSLFLLFTNEKREKTFPGLMGVFSPFSLLLRRKRGESEAQRDGIARPTL</sequence>
<protein>
    <submittedName>
        <fullName evidence="1">Uncharacterized protein</fullName>
    </submittedName>
</protein>
<accession>A0ACC2M396</accession>
<dbReference type="Proteomes" id="UP001234297">
    <property type="component" value="Chromosome 5"/>
</dbReference>
<evidence type="ECO:0000313" key="1">
    <source>
        <dbReference type="EMBL" id="KAJ8639888.1"/>
    </source>
</evidence>
<proteinExistence type="predicted"/>